<dbReference type="GO" id="GO:0000166">
    <property type="term" value="F:nucleotide binding"/>
    <property type="evidence" value="ECO:0007669"/>
    <property type="project" value="InterPro"/>
</dbReference>
<organism evidence="3 4">
    <name type="scientific">Enterocloster aldenensis</name>
    <dbReference type="NCBI Taxonomy" id="358742"/>
    <lineage>
        <taxon>Bacteria</taxon>
        <taxon>Bacillati</taxon>
        <taxon>Bacillota</taxon>
        <taxon>Clostridia</taxon>
        <taxon>Lachnospirales</taxon>
        <taxon>Lachnospiraceae</taxon>
        <taxon>Enterocloster</taxon>
    </lineage>
</organism>
<dbReference type="PANTHER" id="PTHR43054">
    <property type="match status" value="1"/>
</dbReference>
<dbReference type="Proteomes" id="UP001299608">
    <property type="component" value="Unassembled WGS sequence"/>
</dbReference>
<sequence length="326" mass="36342">MLRFAIIGTGKISHTFMKAALKVPGFKLEAVYSRSQDSGRAFGSVYGADKVYTTLKALGDDPEVDAVYIASPNSSHCAQTVFMLEHGKHVLCEKPIASSAQELERMMKAADGNGKILLEAMRPVFDPGFAKIKELLGQLGQIRRAVFQYCQYSSRYDAFKNGIIENAFNPALSNAALMDIGVYCIHPMVLLFGKPRQVMASGIFLPNHMEGAGTVLMDYGSMLGEVRYSKITDSAQPSEIQGEDANMLIWQIQDTRKIQVTYRGGRQETFEIQKEDNNMYYEVQRMMELTQQDGGRELAAAHLEGSVMEMEVMDEVRRLTGIRFGD</sequence>
<reference evidence="3" key="1">
    <citation type="submission" date="2022-01" db="EMBL/GenBank/DDBJ databases">
        <title>Collection of gut derived symbiotic bacterial strains cultured from healthy donors.</title>
        <authorList>
            <person name="Lin H."/>
            <person name="Kohout C."/>
            <person name="Waligurski E."/>
            <person name="Pamer E.G."/>
        </authorList>
    </citation>
    <scope>NUCLEOTIDE SEQUENCE</scope>
    <source>
        <strain evidence="3">DFI.6.55</strain>
    </source>
</reference>
<evidence type="ECO:0000313" key="4">
    <source>
        <dbReference type="Proteomes" id="UP001299608"/>
    </source>
</evidence>
<name>A0AAW5BX47_9FIRM</name>
<gene>
    <name evidence="3" type="ORF">L0N08_23965</name>
</gene>
<evidence type="ECO:0000259" key="2">
    <source>
        <dbReference type="Pfam" id="PF22725"/>
    </source>
</evidence>
<dbReference type="Pfam" id="PF01408">
    <property type="entry name" value="GFO_IDH_MocA"/>
    <property type="match status" value="1"/>
</dbReference>
<dbReference type="InterPro" id="IPR000683">
    <property type="entry name" value="Gfo/Idh/MocA-like_OxRdtase_N"/>
</dbReference>
<dbReference type="InterPro" id="IPR036291">
    <property type="entry name" value="NAD(P)-bd_dom_sf"/>
</dbReference>
<feature type="domain" description="Gfo/Idh/MocA-like oxidoreductase N-terminal" evidence="1">
    <location>
        <begin position="2"/>
        <end position="118"/>
    </location>
</feature>
<dbReference type="Pfam" id="PF22725">
    <property type="entry name" value="GFO_IDH_MocA_C3"/>
    <property type="match status" value="1"/>
</dbReference>
<proteinExistence type="predicted"/>
<dbReference type="Gene3D" id="3.40.50.720">
    <property type="entry name" value="NAD(P)-binding Rossmann-like Domain"/>
    <property type="match status" value="1"/>
</dbReference>
<dbReference type="Gene3D" id="3.30.360.10">
    <property type="entry name" value="Dihydrodipicolinate Reductase, domain 2"/>
    <property type="match status" value="1"/>
</dbReference>
<evidence type="ECO:0000259" key="1">
    <source>
        <dbReference type="Pfam" id="PF01408"/>
    </source>
</evidence>
<dbReference type="AlphaFoldDB" id="A0AAW5BX47"/>
<dbReference type="InterPro" id="IPR055170">
    <property type="entry name" value="GFO_IDH_MocA-like_dom"/>
</dbReference>
<feature type="domain" description="GFO/IDH/MocA-like oxidoreductase" evidence="2">
    <location>
        <begin position="131"/>
        <end position="244"/>
    </location>
</feature>
<dbReference type="EMBL" id="JAKNGE010000038">
    <property type="protein sequence ID" value="MCG4748477.1"/>
    <property type="molecule type" value="Genomic_DNA"/>
</dbReference>
<protein>
    <submittedName>
        <fullName evidence="3">Gfo/Idh/MocA family oxidoreductase</fullName>
    </submittedName>
</protein>
<comment type="caution">
    <text evidence="3">The sequence shown here is derived from an EMBL/GenBank/DDBJ whole genome shotgun (WGS) entry which is preliminary data.</text>
</comment>
<dbReference type="RefSeq" id="WP_238053841.1">
    <property type="nucleotide sequence ID" value="NZ_JAKNGE010000038.1"/>
</dbReference>
<dbReference type="PANTHER" id="PTHR43054:SF1">
    <property type="entry name" value="SCYLLO-INOSITOL 2-DEHYDROGENASE (NADP(+)) IOLU"/>
    <property type="match status" value="1"/>
</dbReference>
<evidence type="ECO:0000313" key="3">
    <source>
        <dbReference type="EMBL" id="MCG4748477.1"/>
    </source>
</evidence>
<accession>A0AAW5BX47</accession>
<dbReference type="SUPFAM" id="SSF51735">
    <property type="entry name" value="NAD(P)-binding Rossmann-fold domains"/>
    <property type="match status" value="1"/>
</dbReference>
<dbReference type="SUPFAM" id="SSF55347">
    <property type="entry name" value="Glyceraldehyde-3-phosphate dehydrogenase-like, C-terminal domain"/>
    <property type="match status" value="1"/>
</dbReference>